<keyword evidence="3" id="KW-1185">Reference proteome</keyword>
<sequence length="192" mass="22810">MELNQLKKSMVRYLPIRLLFYFYAVLIVVIVVLPVVIFGLSYLIGVVMMNIGIAIILVLIMISILVWLINKILNKIPLFHFPEETELIYIGDKKFYFICGDSGSRSRRANYKYYSIHKINDIKQFPFLWEINCEVSFIEDFMVRRKENHKKRLEDIDDNITSTQTVRIGKYYNSINRKELEQLFDQLKTNPK</sequence>
<keyword evidence="1" id="KW-0812">Transmembrane</keyword>
<evidence type="ECO:0000313" key="2">
    <source>
        <dbReference type="EMBL" id="MDQ0361235.1"/>
    </source>
</evidence>
<organism evidence="2 3">
    <name type="scientific">Breznakia pachnodae</name>
    <dbReference type="NCBI Taxonomy" id="265178"/>
    <lineage>
        <taxon>Bacteria</taxon>
        <taxon>Bacillati</taxon>
        <taxon>Bacillota</taxon>
        <taxon>Erysipelotrichia</taxon>
        <taxon>Erysipelotrichales</taxon>
        <taxon>Erysipelotrichaceae</taxon>
        <taxon>Breznakia</taxon>
    </lineage>
</organism>
<proteinExistence type="predicted"/>
<comment type="caution">
    <text evidence="2">The sequence shown here is derived from an EMBL/GenBank/DDBJ whole genome shotgun (WGS) entry which is preliminary data.</text>
</comment>
<evidence type="ECO:0000256" key="1">
    <source>
        <dbReference type="SAM" id="Phobius"/>
    </source>
</evidence>
<dbReference type="EMBL" id="JAUSUR010000003">
    <property type="protein sequence ID" value="MDQ0361235.1"/>
    <property type="molecule type" value="Genomic_DNA"/>
</dbReference>
<dbReference type="RefSeq" id="WP_307407784.1">
    <property type="nucleotide sequence ID" value="NZ_JAUSUR010000003.1"/>
</dbReference>
<reference evidence="2 3" key="1">
    <citation type="submission" date="2023-07" db="EMBL/GenBank/DDBJ databases">
        <title>Genomic Encyclopedia of Type Strains, Phase IV (KMG-IV): sequencing the most valuable type-strain genomes for metagenomic binning, comparative biology and taxonomic classification.</title>
        <authorList>
            <person name="Goeker M."/>
        </authorList>
    </citation>
    <scope>NUCLEOTIDE SEQUENCE [LARGE SCALE GENOMIC DNA]</scope>
    <source>
        <strain evidence="2 3">DSM 16784</strain>
    </source>
</reference>
<feature type="transmembrane region" description="Helical" evidence="1">
    <location>
        <begin position="20"/>
        <end position="45"/>
    </location>
</feature>
<dbReference type="Proteomes" id="UP001230220">
    <property type="component" value="Unassembled WGS sequence"/>
</dbReference>
<evidence type="ECO:0000313" key="3">
    <source>
        <dbReference type="Proteomes" id="UP001230220"/>
    </source>
</evidence>
<feature type="transmembrane region" description="Helical" evidence="1">
    <location>
        <begin position="51"/>
        <end position="69"/>
    </location>
</feature>
<accession>A0ABU0E418</accession>
<name>A0ABU0E418_9FIRM</name>
<gene>
    <name evidence="2" type="ORF">J2S15_001982</name>
</gene>
<keyword evidence="1" id="KW-1133">Transmembrane helix</keyword>
<protein>
    <submittedName>
        <fullName evidence="2">Low affinity Fe/Cu permease</fullName>
    </submittedName>
</protein>
<keyword evidence="1" id="KW-0472">Membrane</keyword>